<feature type="domain" description="Replication factor A C-terminal" evidence="7">
    <location>
        <begin position="69"/>
        <end position="153"/>
    </location>
</feature>
<dbReference type="Proteomes" id="UP000188268">
    <property type="component" value="Unassembled WGS sequence"/>
</dbReference>
<dbReference type="SUPFAM" id="SSF50249">
    <property type="entry name" value="Nucleic acid-binding proteins"/>
    <property type="match status" value="1"/>
</dbReference>
<dbReference type="CDD" id="cd04476">
    <property type="entry name" value="RPA1_DBD_C"/>
    <property type="match status" value="1"/>
</dbReference>
<comment type="similarity">
    <text evidence="1">Belongs to the replication factor A protein 1 family.</text>
</comment>
<dbReference type="Gramene" id="OMO52953">
    <property type="protein sequence ID" value="OMO52953"/>
    <property type="gene ID" value="CCACVL1_28985"/>
</dbReference>
<keyword evidence="4" id="KW-0862">Zinc</keyword>
<evidence type="ECO:0000256" key="4">
    <source>
        <dbReference type="ARBA" id="ARBA00022833"/>
    </source>
</evidence>
<protein>
    <submittedName>
        <fullName evidence="8">Nucleic acid-binding protein</fullName>
    </submittedName>
</protein>
<dbReference type="OrthoDB" id="1931061at2759"/>
<evidence type="ECO:0000256" key="6">
    <source>
        <dbReference type="SAM" id="MobiDB-lite"/>
    </source>
</evidence>
<proteinExistence type="inferred from homology"/>
<dbReference type="InterPro" id="IPR047192">
    <property type="entry name" value="Euk_RPA1_DBD_C"/>
</dbReference>
<keyword evidence="2" id="KW-0479">Metal-binding</keyword>
<dbReference type="GO" id="GO:0008270">
    <property type="term" value="F:zinc ion binding"/>
    <property type="evidence" value="ECO:0007669"/>
    <property type="project" value="UniProtKB-KW"/>
</dbReference>
<feature type="region of interest" description="Disordered" evidence="6">
    <location>
        <begin position="162"/>
        <end position="210"/>
    </location>
</feature>
<dbReference type="GO" id="GO:0003677">
    <property type="term" value="F:DNA binding"/>
    <property type="evidence" value="ECO:0007669"/>
    <property type="project" value="UniProtKB-KW"/>
</dbReference>
<dbReference type="Pfam" id="PF08646">
    <property type="entry name" value="Rep_fac-A_C"/>
    <property type="match status" value="1"/>
</dbReference>
<dbReference type="PANTHER" id="PTHR47165">
    <property type="entry name" value="OS03G0429900 PROTEIN"/>
    <property type="match status" value="1"/>
</dbReference>
<gene>
    <name evidence="8" type="ORF">CCACVL1_28985</name>
</gene>
<dbReference type="Gene3D" id="2.40.50.140">
    <property type="entry name" value="Nucleic acid-binding proteins"/>
    <property type="match status" value="1"/>
</dbReference>
<feature type="compositionally biased region" description="Low complexity" evidence="6">
    <location>
        <begin position="1"/>
        <end position="14"/>
    </location>
</feature>
<comment type="caution">
    <text evidence="8">The sequence shown here is derived from an EMBL/GenBank/DDBJ whole genome shotgun (WGS) entry which is preliminary data.</text>
</comment>
<dbReference type="InterPro" id="IPR012340">
    <property type="entry name" value="NA-bd_OB-fold"/>
</dbReference>
<evidence type="ECO:0000259" key="7">
    <source>
        <dbReference type="Pfam" id="PF08646"/>
    </source>
</evidence>
<evidence type="ECO:0000256" key="1">
    <source>
        <dbReference type="ARBA" id="ARBA00005690"/>
    </source>
</evidence>
<dbReference type="EMBL" id="AWWV01015367">
    <property type="protein sequence ID" value="OMO52953.1"/>
    <property type="molecule type" value="Genomic_DNA"/>
</dbReference>
<sequence length="210" mass="23395">MAKSSQKTSSSLQTNANSNTSTKTRFKQKNKGKQYEVRIVRMWDAINSKTGQLIGIAMVVLDQQGKSFTAKVKIINIDTTFGWYYLSCSCNRKVTENGDKYRCNYCNIDVKKPSPRYKVNVEAHDDSGTASFVLFNTEASHLLKKSVDELYKTSLEIHGPSVPSLSPLKQSGLTTETRGKQKQIIGDEPNGEASSDEEPLQSPMKNEESV</sequence>
<dbReference type="AlphaFoldDB" id="A0A1R3G4F0"/>
<evidence type="ECO:0000313" key="9">
    <source>
        <dbReference type="Proteomes" id="UP000188268"/>
    </source>
</evidence>
<keyword evidence="5" id="KW-0238">DNA-binding</keyword>
<dbReference type="PANTHER" id="PTHR47165:SF4">
    <property type="entry name" value="OS03G0429900 PROTEIN"/>
    <property type="match status" value="1"/>
</dbReference>
<feature type="region of interest" description="Disordered" evidence="6">
    <location>
        <begin position="1"/>
        <end position="29"/>
    </location>
</feature>
<evidence type="ECO:0000256" key="3">
    <source>
        <dbReference type="ARBA" id="ARBA00022771"/>
    </source>
</evidence>
<reference evidence="8 9" key="1">
    <citation type="submission" date="2013-09" db="EMBL/GenBank/DDBJ databases">
        <title>Corchorus capsularis genome sequencing.</title>
        <authorList>
            <person name="Alam M."/>
            <person name="Haque M.S."/>
            <person name="Islam M.S."/>
            <person name="Emdad E.M."/>
            <person name="Islam M.M."/>
            <person name="Ahmed B."/>
            <person name="Halim A."/>
            <person name="Hossen Q.M.M."/>
            <person name="Hossain M.Z."/>
            <person name="Ahmed R."/>
            <person name="Khan M.M."/>
            <person name="Islam R."/>
            <person name="Rashid M.M."/>
            <person name="Khan S.A."/>
            <person name="Rahman M.S."/>
            <person name="Alam M."/>
        </authorList>
    </citation>
    <scope>NUCLEOTIDE SEQUENCE [LARGE SCALE GENOMIC DNA]</scope>
    <source>
        <strain evidence="9">cv. CVL-1</strain>
        <tissue evidence="8">Whole seedling</tissue>
    </source>
</reference>
<name>A0A1R3G4F0_COCAP</name>
<evidence type="ECO:0000256" key="5">
    <source>
        <dbReference type="ARBA" id="ARBA00023125"/>
    </source>
</evidence>
<evidence type="ECO:0000256" key="2">
    <source>
        <dbReference type="ARBA" id="ARBA00022723"/>
    </source>
</evidence>
<evidence type="ECO:0000313" key="8">
    <source>
        <dbReference type="EMBL" id="OMO52953.1"/>
    </source>
</evidence>
<dbReference type="InterPro" id="IPR013955">
    <property type="entry name" value="Rep_factor-A_C"/>
</dbReference>
<feature type="compositionally biased region" description="Polar residues" evidence="6">
    <location>
        <begin position="163"/>
        <end position="176"/>
    </location>
</feature>
<accession>A0A1R3G4F0</accession>
<keyword evidence="9" id="KW-1185">Reference proteome</keyword>
<keyword evidence="3" id="KW-0863">Zinc-finger</keyword>
<dbReference type="STRING" id="210143.A0A1R3G4F0"/>
<organism evidence="8 9">
    <name type="scientific">Corchorus capsularis</name>
    <name type="common">Jute</name>
    <dbReference type="NCBI Taxonomy" id="210143"/>
    <lineage>
        <taxon>Eukaryota</taxon>
        <taxon>Viridiplantae</taxon>
        <taxon>Streptophyta</taxon>
        <taxon>Embryophyta</taxon>
        <taxon>Tracheophyta</taxon>
        <taxon>Spermatophyta</taxon>
        <taxon>Magnoliopsida</taxon>
        <taxon>eudicotyledons</taxon>
        <taxon>Gunneridae</taxon>
        <taxon>Pentapetalae</taxon>
        <taxon>rosids</taxon>
        <taxon>malvids</taxon>
        <taxon>Malvales</taxon>
        <taxon>Malvaceae</taxon>
        <taxon>Grewioideae</taxon>
        <taxon>Apeibeae</taxon>
        <taxon>Corchorus</taxon>
    </lineage>
</organism>